<dbReference type="PROSITE" id="PS51257">
    <property type="entry name" value="PROKAR_LIPOPROTEIN"/>
    <property type="match status" value="1"/>
</dbReference>
<evidence type="ECO:0000256" key="1">
    <source>
        <dbReference type="SAM" id="SignalP"/>
    </source>
</evidence>
<dbReference type="RefSeq" id="WP_143878618.1">
    <property type="nucleotide sequence ID" value="NZ_BAABLZ010000001.1"/>
</dbReference>
<protein>
    <submittedName>
        <fullName evidence="2">Uncharacterized protein</fullName>
    </submittedName>
</protein>
<dbReference type="EMBL" id="CP041742">
    <property type="protein sequence ID" value="QDQ73105.1"/>
    <property type="molecule type" value="Genomic_DNA"/>
</dbReference>
<organism evidence="2 3">
    <name type="scientific">Pseudoluteimonas lycopersici</name>
    <dbReference type="NCBI Taxonomy" id="1324796"/>
    <lineage>
        <taxon>Bacteria</taxon>
        <taxon>Pseudomonadati</taxon>
        <taxon>Pseudomonadota</taxon>
        <taxon>Gammaproteobacteria</taxon>
        <taxon>Lysobacterales</taxon>
        <taxon>Lysobacteraceae</taxon>
        <taxon>Pseudoluteimonas</taxon>
    </lineage>
</organism>
<feature type="chain" id="PRO_5022147079" evidence="1">
    <location>
        <begin position="21"/>
        <end position="161"/>
    </location>
</feature>
<evidence type="ECO:0000313" key="2">
    <source>
        <dbReference type="EMBL" id="QDQ73105.1"/>
    </source>
</evidence>
<proteinExistence type="predicted"/>
<gene>
    <name evidence="2" type="ORF">FNZ56_04055</name>
</gene>
<sequence>MNVRNALLAIAAVCLSVACAHRPFDETPYSSDDGFSFQVYDGTGTFDSKTKTYKPLYCGTEYPERRLDIGQAGFDAVKGLVDAGDLWSAKVAEKPDCRGMDPAPNAQFFHFQKSGKSQTLVIEQCEEVAAQYRPYLAAIKQIVRGVSDQQTLHVQGECVRI</sequence>
<keyword evidence="1" id="KW-0732">Signal</keyword>
<name>A0A516V3K9_9GAMM</name>
<dbReference type="AlphaFoldDB" id="A0A516V3K9"/>
<evidence type="ECO:0000313" key="3">
    <source>
        <dbReference type="Proteomes" id="UP000315891"/>
    </source>
</evidence>
<dbReference type="Proteomes" id="UP000315891">
    <property type="component" value="Chromosome"/>
</dbReference>
<feature type="signal peptide" evidence="1">
    <location>
        <begin position="1"/>
        <end position="20"/>
    </location>
</feature>
<reference evidence="2 3" key="1">
    <citation type="submission" date="2019-07" db="EMBL/GenBank/DDBJ databases">
        <title>Lysobacter weifangensis sp. nov., isolated from bensulfuron-methyl contaminated farmland soil.</title>
        <authorList>
            <person name="Zhao H."/>
        </authorList>
    </citation>
    <scope>NUCLEOTIDE SEQUENCE [LARGE SCALE GENOMIC DNA]</scope>
    <source>
        <strain evidence="2 3">CC-Bw-6</strain>
    </source>
</reference>
<accession>A0A516V3K9</accession>
<keyword evidence="3" id="KW-1185">Reference proteome</keyword>
<dbReference type="OrthoDB" id="255433at2"/>